<dbReference type="Proteomes" id="UP001491691">
    <property type="component" value="Unassembled WGS sequence"/>
</dbReference>
<organism evidence="1 2">
    <name type="scientific">Peptoniphilus senegalensis</name>
    <dbReference type="NCBI Taxonomy" id="1465757"/>
    <lineage>
        <taxon>Bacteria</taxon>
        <taxon>Bacillati</taxon>
        <taxon>Bacillota</taxon>
        <taxon>Tissierellia</taxon>
        <taxon>Tissierellales</taxon>
        <taxon>Peptoniphilaceae</taxon>
        <taxon>Peptoniphilus</taxon>
    </lineage>
</organism>
<dbReference type="RefSeq" id="WP_349189019.1">
    <property type="nucleotide sequence ID" value="NZ_JBBNPP010000013.1"/>
</dbReference>
<name>A0ABV1J3Z0_9FIRM</name>
<comment type="caution">
    <text evidence="1">The sequence shown here is derived from an EMBL/GenBank/DDBJ whole genome shotgun (WGS) entry which is preliminary data.</text>
</comment>
<accession>A0ABV1J3Z0</accession>
<gene>
    <name evidence="1" type="ORF">AAA073_06930</name>
</gene>
<reference evidence="1 2" key="1">
    <citation type="submission" date="2024-04" db="EMBL/GenBank/DDBJ databases">
        <title>Human intestinal bacterial collection.</title>
        <authorList>
            <person name="Pauvert C."/>
            <person name="Hitch T.C.A."/>
            <person name="Clavel T."/>
        </authorList>
    </citation>
    <scope>NUCLEOTIDE SEQUENCE [LARGE SCALE GENOMIC DNA]</scope>
    <source>
        <strain evidence="1 2">CLA-SR-H019</strain>
    </source>
</reference>
<proteinExistence type="predicted"/>
<protein>
    <submittedName>
        <fullName evidence="1">Uncharacterized protein</fullName>
    </submittedName>
</protein>
<evidence type="ECO:0000313" key="2">
    <source>
        <dbReference type="Proteomes" id="UP001491691"/>
    </source>
</evidence>
<keyword evidence="2" id="KW-1185">Reference proteome</keyword>
<dbReference type="EMBL" id="JBBNPP010000013">
    <property type="protein sequence ID" value="MEQ3347163.1"/>
    <property type="molecule type" value="Genomic_DNA"/>
</dbReference>
<sequence length="52" mass="6439">MGLFFYNYKSIDFYIIGDIDKFRYTMEKIVDLSEFDVKFHKVKIEDLDKYKK</sequence>
<evidence type="ECO:0000313" key="1">
    <source>
        <dbReference type="EMBL" id="MEQ3347163.1"/>
    </source>
</evidence>